<gene>
    <name evidence="19" type="ORF">F1C12_07905</name>
</gene>
<feature type="domain" description="HAMP" evidence="18">
    <location>
        <begin position="227"/>
        <end position="279"/>
    </location>
</feature>
<dbReference type="FunFam" id="3.30.565.10:FF:000013">
    <property type="entry name" value="Two-component sensor histidine kinase"/>
    <property type="match status" value="1"/>
</dbReference>
<feature type="compositionally biased region" description="Low complexity" evidence="15">
    <location>
        <begin position="535"/>
        <end position="551"/>
    </location>
</feature>
<evidence type="ECO:0000256" key="1">
    <source>
        <dbReference type="ARBA" id="ARBA00000085"/>
    </source>
</evidence>
<dbReference type="InterPro" id="IPR036890">
    <property type="entry name" value="HATPase_C_sf"/>
</dbReference>
<keyword evidence="8" id="KW-0547">Nucleotide-binding</keyword>
<dbReference type="SUPFAM" id="SSF158472">
    <property type="entry name" value="HAMP domain-like"/>
    <property type="match status" value="1"/>
</dbReference>
<comment type="subcellular location">
    <subcellularLocation>
        <location evidence="2">Cell membrane</location>
        <topology evidence="2">Multi-pass membrane protein</topology>
    </subcellularLocation>
</comment>
<dbReference type="GO" id="GO:0000155">
    <property type="term" value="F:phosphorelay sensor kinase activity"/>
    <property type="evidence" value="ECO:0007669"/>
    <property type="project" value="InterPro"/>
</dbReference>
<keyword evidence="10" id="KW-0067">ATP-binding</keyword>
<evidence type="ECO:0000256" key="2">
    <source>
        <dbReference type="ARBA" id="ARBA00004651"/>
    </source>
</evidence>
<feature type="region of interest" description="Disordered" evidence="15">
    <location>
        <begin position="518"/>
        <end position="573"/>
    </location>
</feature>
<evidence type="ECO:0000256" key="11">
    <source>
        <dbReference type="ARBA" id="ARBA00022989"/>
    </source>
</evidence>
<dbReference type="InterPro" id="IPR004358">
    <property type="entry name" value="Sig_transdc_His_kin-like_C"/>
</dbReference>
<dbReference type="Pfam" id="PF02518">
    <property type="entry name" value="HATPase_c"/>
    <property type="match status" value="1"/>
</dbReference>
<evidence type="ECO:0000313" key="19">
    <source>
        <dbReference type="EMBL" id="QNE35063.1"/>
    </source>
</evidence>
<dbReference type="InterPro" id="IPR036097">
    <property type="entry name" value="HisK_dim/P_sf"/>
</dbReference>
<evidence type="ECO:0000313" key="20">
    <source>
        <dbReference type="Proteomes" id="UP000515511"/>
    </source>
</evidence>
<dbReference type="PANTHER" id="PTHR43711">
    <property type="entry name" value="TWO-COMPONENT HISTIDINE KINASE"/>
    <property type="match status" value="1"/>
</dbReference>
<dbReference type="InterPro" id="IPR005467">
    <property type="entry name" value="His_kinase_dom"/>
</dbReference>
<dbReference type="RefSeq" id="WP_185278232.1">
    <property type="nucleotide sequence ID" value="NZ_CP043641.1"/>
</dbReference>
<dbReference type="KEGG" id="lse:F1C12_07905"/>
<evidence type="ECO:0000256" key="3">
    <source>
        <dbReference type="ARBA" id="ARBA00012438"/>
    </source>
</evidence>
<feature type="domain" description="Histidine kinase" evidence="17">
    <location>
        <begin position="294"/>
        <end position="511"/>
    </location>
</feature>
<dbReference type="CDD" id="cd00075">
    <property type="entry name" value="HATPase"/>
    <property type="match status" value="1"/>
</dbReference>
<dbReference type="CDD" id="cd00082">
    <property type="entry name" value="HisKA"/>
    <property type="match status" value="1"/>
</dbReference>
<dbReference type="AlphaFoldDB" id="A0A7G6Y998"/>
<dbReference type="PANTHER" id="PTHR43711:SF1">
    <property type="entry name" value="HISTIDINE KINASE 1"/>
    <property type="match status" value="1"/>
</dbReference>
<evidence type="ECO:0000256" key="5">
    <source>
        <dbReference type="ARBA" id="ARBA00022553"/>
    </source>
</evidence>
<keyword evidence="6" id="KW-0808">Transferase</keyword>
<dbReference type="Gene3D" id="1.10.287.130">
    <property type="match status" value="1"/>
</dbReference>
<dbReference type="EMBL" id="CP043641">
    <property type="protein sequence ID" value="QNE35063.1"/>
    <property type="molecule type" value="Genomic_DNA"/>
</dbReference>
<dbReference type="SUPFAM" id="SSF55874">
    <property type="entry name" value="ATPase domain of HSP90 chaperone/DNA topoisomerase II/histidine kinase"/>
    <property type="match status" value="1"/>
</dbReference>
<dbReference type="InterPro" id="IPR047669">
    <property type="entry name" value="MtrAB_MtrB"/>
</dbReference>
<name>A0A7G6Y998_9MICO</name>
<feature type="transmembrane region" description="Helical" evidence="16">
    <location>
        <begin position="207"/>
        <end position="230"/>
    </location>
</feature>
<evidence type="ECO:0000256" key="9">
    <source>
        <dbReference type="ARBA" id="ARBA00022777"/>
    </source>
</evidence>
<dbReference type="Gene3D" id="3.30.565.10">
    <property type="entry name" value="Histidine kinase-like ATPase, C-terminal domain"/>
    <property type="match status" value="1"/>
</dbReference>
<dbReference type="CDD" id="cd06225">
    <property type="entry name" value="HAMP"/>
    <property type="match status" value="1"/>
</dbReference>
<keyword evidence="4" id="KW-1003">Cell membrane</keyword>
<keyword evidence="7 16" id="KW-0812">Transmembrane</keyword>
<dbReference type="Gene3D" id="6.10.340.10">
    <property type="match status" value="1"/>
</dbReference>
<dbReference type="InterPro" id="IPR003660">
    <property type="entry name" value="HAMP_dom"/>
</dbReference>
<dbReference type="PROSITE" id="PS50109">
    <property type="entry name" value="HIS_KIN"/>
    <property type="match status" value="1"/>
</dbReference>
<sequence length="573" mass="61997">MRFRWPDREWWRQVPSDLARLWRRSLQLRTVAITLVLTGVAILVTGVYMALSISNDLYQSRLDQALRDSSRATTAAQSTLNASDVSSGDSGKNLLNSTLQSVQASTSSRLIAAYRVPGQDTSVLAPPDRGSPALNPVISQELRTAVENGGTKQFYQSVALPASSDSTDPGIVVGTQLTLPSYGRYELYIGYNLRDSENTLLFVQNTLLLAGLALIVLIGAITWLIVRFVVEPIRVAARTSERLAAGDLAVRIPEKGEDVFASLARSFNGMADSMQSQINQLATLSQLQQRFVSDVSHELRTPLTTIRLAGDVIYDQRGSFPPATSRTAELLHTQIERFDRLLSDLLEISRYDAGSVALDPEPTNLVRLAEEVVDELRTLAEQNGSELRLEAPGGYFDVGMDPRRIRRVVRNLIGNAIEHGEGAPVVVTVDSNETAVALAVRDYGIGMNQQDVNHVFDRFWRADPSRKRTLGGTGLGLAISLEDATLHSGWLQVWSMPGQGSCFRLTLPRFTGKGIIASPLPLPPADAGTKPGRPESSSEAASSAQSGADDTGALDRGTAALDPAPLPGSEARA</sequence>
<keyword evidence="9 19" id="KW-0418">Kinase</keyword>
<dbReference type="GO" id="GO:0005886">
    <property type="term" value="C:plasma membrane"/>
    <property type="evidence" value="ECO:0007669"/>
    <property type="project" value="UniProtKB-SubCell"/>
</dbReference>
<dbReference type="GO" id="GO:0005524">
    <property type="term" value="F:ATP binding"/>
    <property type="evidence" value="ECO:0007669"/>
    <property type="project" value="UniProtKB-KW"/>
</dbReference>
<dbReference type="FunFam" id="1.10.287.130:FF:000010">
    <property type="entry name" value="Two-component sensor histidine kinase"/>
    <property type="match status" value="1"/>
</dbReference>
<evidence type="ECO:0000256" key="13">
    <source>
        <dbReference type="ARBA" id="ARBA00023136"/>
    </source>
</evidence>
<evidence type="ECO:0000256" key="4">
    <source>
        <dbReference type="ARBA" id="ARBA00022475"/>
    </source>
</evidence>
<dbReference type="EC" id="2.7.13.3" evidence="3"/>
<proteinExistence type="predicted"/>
<evidence type="ECO:0000256" key="8">
    <source>
        <dbReference type="ARBA" id="ARBA00022741"/>
    </source>
</evidence>
<evidence type="ECO:0000256" key="15">
    <source>
        <dbReference type="SAM" id="MobiDB-lite"/>
    </source>
</evidence>
<feature type="transmembrane region" description="Helical" evidence="16">
    <location>
        <begin position="30"/>
        <end position="51"/>
    </location>
</feature>
<evidence type="ECO:0000256" key="14">
    <source>
        <dbReference type="ARBA" id="ARBA00035305"/>
    </source>
</evidence>
<dbReference type="Pfam" id="PF00512">
    <property type="entry name" value="HisKA"/>
    <property type="match status" value="1"/>
</dbReference>
<keyword evidence="11 16" id="KW-1133">Transmembrane helix</keyword>
<dbReference type="PRINTS" id="PR00344">
    <property type="entry name" value="BCTRLSENSOR"/>
</dbReference>
<evidence type="ECO:0000256" key="6">
    <source>
        <dbReference type="ARBA" id="ARBA00022679"/>
    </source>
</evidence>
<dbReference type="NCBIfam" id="NF040691">
    <property type="entry name" value="MtrAB_MtrB"/>
    <property type="match status" value="1"/>
</dbReference>
<evidence type="ECO:0000256" key="7">
    <source>
        <dbReference type="ARBA" id="ARBA00022692"/>
    </source>
</evidence>
<organism evidence="19 20">
    <name type="scientific">Leifsonia shinshuensis</name>
    <dbReference type="NCBI Taxonomy" id="150026"/>
    <lineage>
        <taxon>Bacteria</taxon>
        <taxon>Bacillati</taxon>
        <taxon>Actinomycetota</taxon>
        <taxon>Actinomycetes</taxon>
        <taxon>Micrococcales</taxon>
        <taxon>Microbacteriaceae</taxon>
        <taxon>Leifsonia</taxon>
    </lineage>
</organism>
<evidence type="ECO:0000256" key="16">
    <source>
        <dbReference type="SAM" id="Phobius"/>
    </source>
</evidence>
<dbReference type="SUPFAM" id="SSF47384">
    <property type="entry name" value="Homodimeric domain of signal transducing histidine kinase"/>
    <property type="match status" value="1"/>
</dbReference>
<keyword evidence="5" id="KW-0597">Phosphoprotein</keyword>
<protein>
    <recommendedName>
        <fullName evidence="14">Sensor histidine kinase MtrB</fullName>
        <ecNumber evidence="3">2.7.13.3</ecNumber>
    </recommendedName>
</protein>
<dbReference type="SMART" id="SM00388">
    <property type="entry name" value="HisKA"/>
    <property type="match status" value="1"/>
</dbReference>
<evidence type="ECO:0000259" key="17">
    <source>
        <dbReference type="PROSITE" id="PS50109"/>
    </source>
</evidence>
<evidence type="ECO:0000256" key="10">
    <source>
        <dbReference type="ARBA" id="ARBA00022840"/>
    </source>
</evidence>
<keyword evidence="12" id="KW-0902">Two-component regulatory system</keyword>
<dbReference type="SMART" id="SM00304">
    <property type="entry name" value="HAMP"/>
    <property type="match status" value="1"/>
</dbReference>
<dbReference type="InterPro" id="IPR003594">
    <property type="entry name" value="HATPase_dom"/>
</dbReference>
<dbReference type="Proteomes" id="UP000515511">
    <property type="component" value="Chromosome"/>
</dbReference>
<dbReference type="InterPro" id="IPR050736">
    <property type="entry name" value="Sensor_HK_Regulatory"/>
</dbReference>
<reference evidence="20" key="1">
    <citation type="submission" date="2019-09" db="EMBL/GenBank/DDBJ databases">
        <title>Antimicrobial potential of Antarctic Bacteria.</title>
        <authorList>
            <person name="Benaud N."/>
            <person name="Edwards R.J."/>
            <person name="Ferrari B.C."/>
        </authorList>
    </citation>
    <scope>NUCLEOTIDE SEQUENCE [LARGE SCALE GENOMIC DNA]</scope>
    <source>
        <strain evidence="20">INR9</strain>
    </source>
</reference>
<keyword evidence="13 16" id="KW-0472">Membrane</keyword>
<comment type="catalytic activity">
    <reaction evidence="1">
        <text>ATP + protein L-histidine = ADP + protein N-phospho-L-histidine.</text>
        <dbReference type="EC" id="2.7.13.3"/>
    </reaction>
</comment>
<dbReference type="Pfam" id="PF00672">
    <property type="entry name" value="HAMP"/>
    <property type="match status" value="1"/>
</dbReference>
<dbReference type="InterPro" id="IPR003661">
    <property type="entry name" value="HisK_dim/P_dom"/>
</dbReference>
<evidence type="ECO:0000256" key="12">
    <source>
        <dbReference type="ARBA" id="ARBA00023012"/>
    </source>
</evidence>
<dbReference type="PROSITE" id="PS50885">
    <property type="entry name" value="HAMP"/>
    <property type="match status" value="1"/>
</dbReference>
<accession>A0A7G6Y998</accession>
<dbReference type="SMART" id="SM00387">
    <property type="entry name" value="HATPase_c"/>
    <property type="match status" value="1"/>
</dbReference>
<evidence type="ECO:0000259" key="18">
    <source>
        <dbReference type="PROSITE" id="PS50885"/>
    </source>
</evidence>